<dbReference type="InterPro" id="IPR020846">
    <property type="entry name" value="MFS_dom"/>
</dbReference>
<dbReference type="InterPro" id="IPR011701">
    <property type="entry name" value="MFS"/>
</dbReference>
<protein>
    <recommendedName>
        <fullName evidence="7">Major facilitator superfamily (MFS) profile domain-containing protein</fullName>
    </recommendedName>
</protein>
<comment type="subcellular location">
    <subcellularLocation>
        <location evidence="1">Membrane</location>
        <topology evidence="1">Multi-pass membrane protein</topology>
    </subcellularLocation>
</comment>
<feature type="transmembrane region" description="Helical" evidence="6">
    <location>
        <begin position="197"/>
        <end position="216"/>
    </location>
</feature>
<feature type="transmembrane region" description="Helical" evidence="6">
    <location>
        <begin position="255"/>
        <end position="279"/>
    </location>
</feature>
<dbReference type="GO" id="GO:0022857">
    <property type="term" value="F:transmembrane transporter activity"/>
    <property type="evidence" value="ECO:0007669"/>
    <property type="project" value="InterPro"/>
</dbReference>
<organism evidence="8 9">
    <name type="scientific">Amblyomma americanum</name>
    <name type="common">Lone star tick</name>
    <dbReference type="NCBI Taxonomy" id="6943"/>
    <lineage>
        <taxon>Eukaryota</taxon>
        <taxon>Metazoa</taxon>
        <taxon>Ecdysozoa</taxon>
        <taxon>Arthropoda</taxon>
        <taxon>Chelicerata</taxon>
        <taxon>Arachnida</taxon>
        <taxon>Acari</taxon>
        <taxon>Parasitiformes</taxon>
        <taxon>Ixodida</taxon>
        <taxon>Ixodoidea</taxon>
        <taxon>Ixodidae</taxon>
        <taxon>Amblyomminae</taxon>
        <taxon>Amblyomma</taxon>
    </lineage>
</organism>
<dbReference type="PROSITE" id="PS50850">
    <property type="entry name" value="MFS"/>
    <property type="match status" value="1"/>
</dbReference>
<dbReference type="SUPFAM" id="SSF103473">
    <property type="entry name" value="MFS general substrate transporter"/>
    <property type="match status" value="1"/>
</dbReference>
<dbReference type="AlphaFoldDB" id="A0AAQ4E667"/>
<comment type="caution">
    <text evidence="8">The sequence shown here is derived from an EMBL/GenBank/DDBJ whole genome shotgun (WGS) entry which is preliminary data.</text>
</comment>
<proteinExistence type="predicted"/>
<evidence type="ECO:0000256" key="1">
    <source>
        <dbReference type="ARBA" id="ARBA00004141"/>
    </source>
</evidence>
<feature type="domain" description="Major facilitator superfamily (MFS) profile" evidence="7">
    <location>
        <begin position="50"/>
        <end position="554"/>
    </location>
</feature>
<evidence type="ECO:0000313" key="8">
    <source>
        <dbReference type="EMBL" id="KAK8770197.1"/>
    </source>
</evidence>
<dbReference type="PANTHER" id="PTHR24064">
    <property type="entry name" value="SOLUTE CARRIER FAMILY 22 MEMBER"/>
    <property type="match status" value="1"/>
</dbReference>
<feature type="transmembrane region" description="Helical" evidence="6">
    <location>
        <begin position="443"/>
        <end position="465"/>
    </location>
</feature>
<dbReference type="Pfam" id="PF07690">
    <property type="entry name" value="MFS_1"/>
    <property type="match status" value="1"/>
</dbReference>
<dbReference type="GO" id="GO:0016020">
    <property type="term" value="C:membrane"/>
    <property type="evidence" value="ECO:0007669"/>
    <property type="project" value="UniProtKB-SubCell"/>
</dbReference>
<evidence type="ECO:0000256" key="3">
    <source>
        <dbReference type="ARBA" id="ARBA00022989"/>
    </source>
</evidence>
<evidence type="ECO:0000259" key="7">
    <source>
        <dbReference type="PROSITE" id="PS50850"/>
    </source>
</evidence>
<keyword evidence="4 6" id="KW-0472">Membrane</keyword>
<keyword evidence="9" id="KW-1185">Reference proteome</keyword>
<evidence type="ECO:0000256" key="5">
    <source>
        <dbReference type="SAM" id="MobiDB-lite"/>
    </source>
</evidence>
<evidence type="ECO:0000256" key="6">
    <source>
        <dbReference type="SAM" id="Phobius"/>
    </source>
</evidence>
<feature type="transmembrane region" description="Helical" evidence="6">
    <location>
        <begin position="285"/>
        <end position="302"/>
    </location>
</feature>
<dbReference type="InterPro" id="IPR036259">
    <property type="entry name" value="MFS_trans_sf"/>
</dbReference>
<sequence>MARRKRSRSLVSGLLPNLFRPAAEQFTNSETETLLQTLVVFGFGRFQKLVLLSAVITTFVAYSNSFAVATDLEPVEHWCRPSTEYSNTSAEAWKNLSLPRLSDSAARFNRCHRYETSLAPTAEVAGADAAGEPRAVVACDAWDYDTHMTGRTVVVQWNMVCHRAWYQHLLSAAFMCGGALSVPFAGLTSNRWGRRPVMWTSLGALLCSGVATLLAPTAAVFVVLRFVSSAAVSVLEVVAYVLLFESTPPGPREAFCALAVCWPTVLAPVYVGGIAYLALDWRVCHAGLVAPALALILTVYFTEESPHWLIVNKRFLEARRVALWAAWLNNEDPEIVVERLEKVKEMLAASAGGAEATNRDQQDECYPAAHLPWLRYLSSRIVLAHCFVIFGCWFTLYVSYYTRDLNLPHISALKWVVIIGNAPAMTLAYFITKHRRLRTPLVVFLLAVSLLLLFQTALQHFGLIFPAHLGLMWRVLLLNIAYVLLCVHTVALFPTQIRSVAFSGAYMSGRLGAMASAAFRVVEDALPSDLAALPLGVAAVHTMFFSMLLLTLSEKALLKEVTRAGSSSGAATPQRNRKRKSPASVSPKRQ</sequence>
<gene>
    <name evidence="8" type="ORF">V5799_013337</name>
</gene>
<feature type="transmembrane region" description="Helical" evidence="6">
    <location>
        <begin position="381"/>
        <end position="400"/>
    </location>
</feature>
<dbReference type="EMBL" id="JARKHS020021502">
    <property type="protein sequence ID" value="KAK8770197.1"/>
    <property type="molecule type" value="Genomic_DNA"/>
</dbReference>
<accession>A0AAQ4E667</accession>
<evidence type="ECO:0000256" key="2">
    <source>
        <dbReference type="ARBA" id="ARBA00022692"/>
    </source>
</evidence>
<feature type="transmembrane region" description="Helical" evidence="6">
    <location>
        <begin position="222"/>
        <end position="243"/>
    </location>
</feature>
<evidence type="ECO:0000313" key="9">
    <source>
        <dbReference type="Proteomes" id="UP001321473"/>
    </source>
</evidence>
<reference evidence="8 9" key="1">
    <citation type="journal article" date="2023" name="Arcadia Sci">
        <title>De novo assembly of a long-read Amblyomma americanum tick genome.</title>
        <authorList>
            <person name="Chou S."/>
            <person name="Poskanzer K.E."/>
            <person name="Rollins M."/>
            <person name="Thuy-Boun P.S."/>
        </authorList>
    </citation>
    <scope>NUCLEOTIDE SEQUENCE [LARGE SCALE GENOMIC DNA]</scope>
    <source>
        <strain evidence="8">F_SG_1</strain>
        <tissue evidence="8">Salivary glands</tissue>
    </source>
</reference>
<feature type="region of interest" description="Disordered" evidence="5">
    <location>
        <begin position="564"/>
        <end position="590"/>
    </location>
</feature>
<dbReference type="Gene3D" id="1.20.1250.20">
    <property type="entry name" value="MFS general substrate transporter like domains"/>
    <property type="match status" value="1"/>
</dbReference>
<keyword evidence="3 6" id="KW-1133">Transmembrane helix</keyword>
<dbReference type="Proteomes" id="UP001321473">
    <property type="component" value="Unassembled WGS sequence"/>
</dbReference>
<feature type="transmembrane region" description="Helical" evidence="6">
    <location>
        <begin position="412"/>
        <end position="431"/>
    </location>
</feature>
<feature type="transmembrane region" description="Helical" evidence="6">
    <location>
        <begin position="165"/>
        <end position="185"/>
    </location>
</feature>
<feature type="transmembrane region" description="Helical" evidence="6">
    <location>
        <begin position="531"/>
        <end position="552"/>
    </location>
</feature>
<feature type="compositionally biased region" description="Polar residues" evidence="5">
    <location>
        <begin position="564"/>
        <end position="574"/>
    </location>
</feature>
<evidence type="ECO:0000256" key="4">
    <source>
        <dbReference type="ARBA" id="ARBA00023136"/>
    </source>
</evidence>
<keyword evidence="2 6" id="KW-0812">Transmembrane</keyword>
<feature type="transmembrane region" description="Helical" evidence="6">
    <location>
        <begin position="471"/>
        <end position="493"/>
    </location>
</feature>
<name>A0AAQ4E667_AMBAM</name>